<gene>
    <name evidence="1" type="ORF">AWW67_06895</name>
</gene>
<proteinExistence type="predicted"/>
<dbReference type="AlphaFoldDB" id="A0A150XWY7"/>
<evidence type="ECO:0000313" key="2">
    <source>
        <dbReference type="Proteomes" id="UP000075663"/>
    </source>
</evidence>
<name>A0A150XWY7_9BACT</name>
<dbReference type="EMBL" id="LRPB01000034">
    <property type="protein sequence ID" value="KYG83142.1"/>
    <property type="molecule type" value="Genomic_DNA"/>
</dbReference>
<protein>
    <submittedName>
        <fullName evidence="1">Uncharacterized protein</fullName>
    </submittedName>
</protein>
<dbReference type="Proteomes" id="UP000075663">
    <property type="component" value="Unassembled WGS sequence"/>
</dbReference>
<reference evidence="1 2" key="1">
    <citation type="submission" date="2016-01" db="EMBL/GenBank/DDBJ databases">
        <title>Genome sequencing of Roseivirga seohaensis SW-152.</title>
        <authorList>
            <person name="Selvaratnam C."/>
            <person name="Thevarajoo S."/>
            <person name="Goh K.M."/>
            <person name="Ee R."/>
            <person name="Chan K.-G."/>
            <person name="Chong C.S."/>
        </authorList>
    </citation>
    <scope>NUCLEOTIDE SEQUENCE [LARGE SCALE GENOMIC DNA]</scope>
    <source>
        <strain evidence="1 2">SW-152</strain>
    </source>
</reference>
<comment type="caution">
    <text evidence="1">The sequence shown here is derived from an EMBL/GenBank/DDBJ whole genome shotgun (WGS) entry which is preliminary data.</text>
</comment>
<evidence type="ECO:0000313" key="1">
    <source>
        <dbReference type="EMBL" id="KYG83142.1"/>
    </source>
</evidence>
<accession>A0A150XWY7</accession>
<dbReference type="RefSeq" id="WP_062301853.1">
    <property type="nucleotide sequence ID" value="NZ_LRPB01000034.1"/>
</dbReference>
<dbReference type="STRING" id="1914963.AWW67_06895"/>
<sequence length="446" mass="51512">MLINSKEAFDKNIGSGNEWISFDEEVNFNINTAEENGLNFRIENKDFANSVRIDGEKLGTIAFVECTLKSIDLGPNLKMSNIQFIRCTIGEFDLDSFAELGRCLFQACNRIGKIFISPECQLSLLLIVDNKDIQRIDVMGKVDRISISNRSNEFKDSTNWEYLIPELWIDLNEVQLLSIDRLLINKLDLKDANSNTKIELKNSGVMSLKLKDLIKPDLKCYNIMPMDSDHILDTSFDNCDLDGAVFHHCVFNGVSNIYSSKLRNVNSFETQWPIEFGTHPKSLMITCRELKLLHQNTGDYRNQFVYHQMEMEAFKNSEWERLKNINGFFPCLRESVEYFIKVKLPSFASNFGLSSWKPLLSYFTLLLIVVNAFILFQGPELGLEYAFGINPLSWDWSLFWHLLLPVHSRGFNGVDLNIGIDSVWRILASFYIYHLILSSRRLLQQR</sequence>
<organism evidence="1 2">
    <name type="scientific">Roseivirga seohaensis</name>
    <dbReference type="NCBI Taxonomy" id="1914963"/>
    <lineage>
        <taxon>Bacteria</taxon>
        <taxon>Pseudomonadati</taxon>
        <taxon>Bacteroidota</taxon>
        <taxon>Cytophagia</taxon>
        <taxon>Cytophagales</taxon>
        <taxon>Roseivirgaceae</taxon>
        <taxon>Roseivirga</taxon>
    </lineage>
</organism>